<dbReference type="AlphaFoldDB" id="F0XU57"/>
<dbReference type="SUPFAM" id="SSF53697">
    <property type="entry name" value="SIS domain"/>
    <property type="match status" value="1"/>
</dbReference>
<dbReference type="CDD" id="cd05007">
    <property type="entry name" value="SIS_Etherase"/>
    <property type="match status" value="1"/>
</dbReference>
<evidence type="ECO:0000259" key="3">
    <source>
        <dbReference type="PROSITE" id="PS51464"/>
    </source>
</evidence>
<dbReference type="GO" id="GO:0046348">
    <property type="term" value="P:amino sugar catabolic process"/>
    <property type="evidence" value="ECO:0007669"/>
    <property type="project" value="InterPro"/>
</dbReference>
<dbReference type="InterPro" id="IPR005338">
    <property type="entry name" value="Anhydro_N_Ac-Mur_kinase"/>
</dbReference>
<evidence type="ECO:0000256" key="2">
    <source>
        <dbReference type="ARBA" id="ARBA00023277"/>
    </source>
</evidence>
<proteinExistence type="inferred from homology"/>
<dbReference type="SUPFAM" id="SSF53067">
    <property type="entry name" value="Actin-like ATPase domain"/>
    <property type="match status" value="1"/>
</dbReference>
<accession>F0XU57</accession>
<dbReference type="PROSITE" id="PS01272">
    <property type="entry name" value="GCKR"/>
    <property type="match status" value="1"/>
</dbReference>
<dbReference type="GO" id="GO:0016773">
    <property type="term" value="F:phosphotransferase activity, alcohol group as acceptor"/>
    <property type="evidence" value="ECO:0007669"/>
    <property type="project" value="InterPro"/>
</dbReference>
<keyword evidence="4" id="KW-0418">Kinase</keyword>
<organism evidence="5">
    <name type="scientific">Grosmannia clavigera (strain kw1407 / UAMH 11150)</name>
    <name type="common">Blue stain fungus</name>
    <name type="synonym">Graphiocladiella clavigera</name>
    <dbReference type="NCBI Taxonomy" id="655863"/>
    <lineage>
        <taxon>Eukaryota</taxon>
        <taxon>Fungi</taxon>
        <taxon>Dikarya</taxon>
        <taxon>Ascomycota</taxon>
        <taxon>Pezizomycotina</taxon>
        <taxon>Sordariomycetes</taxon>
        <taxon>Sordariomycetidae</taxon>
        <taxon>Ophiostomatales</taxon>
        <taxon>Ophiostomataceae</taxon>
        <taxon>Leptographium</taxon>
    </lineage>
</organism>
<dbReference type="Gene3D" id="3.40.50.10490">
    <property type="entry name" value="Glucose-6-phosphate isomerase like protein, domain 1"/>
    <property type="match status" value="1"/>
</dbReference>
<dbReference type="InterPro" id="IPR005486">
    <property type="entry name" value="Glucokinase_regulatory_CS"/>
</dbReference>
<dbReference type="RefSeq" id="XP_014168135.1">
    <property type="nucleotide sequence ID" value="XM_014312660.1"/>
</dbReference>
<dbReference type="PANTHER" id="PTHR30605">
    <property type="entry name" value="ANHYDRO-N-ACETYLMURAMIC ACID KINASE"/>
    <property type="match status" value="1"/>
</dbReference>
<dbReference type="GO" id="GO:0016301">
    <property type="term" value="F:kinase activity"/>
    <property type="evidence" value="ECO:0007669"/>
    <property type="project" value="UniProtKB-KW"/>
</dbReference>
<dbReference type="Pfam" id="PF03702">
    <property type="entry name" value="AnmK"/>
    <property type="match status" value="1"/>
</dbReference>
<keyword evidence="5" id="KW-1185">Reference proteome</keyword>
<dbReference type="GeneID" id="25977723"/>
<dbReference type="Gene3D" id="1.10.8.1080">
    <property type="match status" value="1"/>
</dbReference>
<dbReference type="NCBIfam" id="NF009222">
    <property type="entry name" value="PRK12570.1"/>
    <property type="match status" value="1"/>
</dbReference>
<dbReference type="PROSITE" id="PS51464">
    <property type="entry name" value="SIS"/>
    <property type="match status" value="1"/>
</dbReference>
<dbReference type="Gene3D" id="3.30.420.40">
    <property type="match status" value="2"/>
</dbReference>
<dbReference type="Proteomes" id="UP000007796">
    <property type="component" value="Unassembled WGS sequence"/>
</dbReference>
<protein>
    <submittedName>
        <fullName evidence="4">Glucokinase regulator family</fullName>
    </submittedName>
</protein>
<keyword evidence="4" id="KW-0808">Transferase</keyword>
<dbReference type="InParanoid" id="F0XU57"/>
<dbReference type="NCBIfam" id="NF003915">
    <property type="entry name" value="PRK05441.1"/>
    <property type="match status" value="1"/>
</dbReference>
<reference evidence="4 5" key="1">
    <citation type="journal article" date="2011" name="Proc. Natl. Acad. Sci. U.S.A.">
        <title>Genome and transcriptome analyses of the mountain pine beetle-fungal symbiont Grosmannia clavigera, a lodgepole pine pathogen.</title>
        <authorList>
            <person name="DiGuistini S."/>
            <person name="Wang Y."/>
            <person name="Liao N.Y."/>
            <person name="Taylor G."/>
            <person name="Tanguay P."/>
            <person name="Feau N."/>
            <person name="Henrissat B."/>
            <person name="Chan S.K."/>
            <person name="Hesse-Orce U."/>
            <person name="Alamouti S.M."/>
            <person name="Tsui C.K.M."/>
            <person name="Docking R.T."/>
            <person name="Levasseur A."/>
            <person name="Haridas S."/>
            <person name="Robertson G."/>
            <person name="Birol I."/>
            <person name="Holt R.A."/>
            <person name="Marra M.A."/>
            <person name="Hamelin R.C."/>
            <person name="Hirst M."/>
            <person name="Jones S.J.M."/>
            <person name="Bohlmann J."/>
            <person name="Breuil C."/>
        </authorList>
    </citation>
    <scope>NUCLEOTIDE SEQUENCE [LARGE SCALE GENOMIC DNA]</scope>
    <source>
        <strain evidence="5">kw1407 / UAMH 11150</strain>
    </source>
</reference>
<dbReference type="GO" id="GO:0005524">
    <property type="term" value="F:ATP binding"/>
    <property type="evidence" value="ECO:0007669"/>
    <property type="project" value="InterPro"/>
</dbReference>
<dbReference type="InterPro" id="IPR001347">
    <property type="entry name" value="SIS_dom"/>
</dbReference>
<dbReference type="EMBL" id="GL630006">
    <property type="protein sequence ID" value="EFW98652.1"/>
    <property type="molecule type" value="Genomic_DNA"/>
</dbReference>
<dbReference type="InterPro" id="IPR046348">
    <property type="entry name" value="SIS_dom_sf"/>
</dbReference>
<evidence type="ECO:0000313" key="4">
    <source>
        <dbReference type="EMBL" id="EFW98652.1"/>
    </source>
</evidence>
<evidence type="ECO:0000313" key="5">
    <source>
        <dbReference type="Proteomes" id="UP000007796"/>
    </source>
</evidence>
<dbReference type="InterPro" id="IPR005488">
    <property type="entry name" value="Etherase_MurQ"/>
</dbReference>
<dbReference type="eggNOG" id="ENOG502QS2J">
    <property type="taxonomic scope" value="Eukaryota"/>
</dbReference>
<dbReference type="FunFam" id="3.40.50.10490:FF:000014">
    <property type="entry name" value="N-acetylmuramic acid 6-phosphate etherase"/>
    <property type="match status" value="1"/>
</dbReference>
<dbReference type="OrthoDB" id="5427593at2759"/>
<dbReference type="Pfam" id="PF22645">
    <property type="entry name" value="GKRP_SIS_N"/>
    <property type="match status" value="1"/>
</dbReference>
<dbReference type="GO" id="GO:0016835">
    <property type="term" value="F:carbon-oxygen lyase activity"/>
    <property type="evidence" value="ECO:0007669"/>
    <property type="project" value="InterPro"/>
</dbReference>
<dbReference type="HOGENOM" id="CLU_340112_0_0_1"/>
<dbReference type="HAMAP" id="MF_00068">
    <property type="entry name" value="MurQ"/>
    <property type="match status" value="1"/>
</dbReference>
<keyword evidence="1" id="KW-0456">Lyase</keyword>
<dbReference type="STRING" id="655863.F0XU57"/>
<dbReference type="InterPro" id="IPR043129">
    <property type="entry name" value="ATPase_NBD"/>
</dbReference>
<gene>
    <name evidence="4" type="ORF">CMQ_4504</name>
</gene>
<dbReference type="PANTHER" id="PTHR30605:SF0">
    <property type="entry name" value="ANHYDRO-N-ACETYLMURAMIC ACID KINASE"/>
    <property type="match status" value="1"/>
</dbReference>
<keyword evidence="2" id="KW-0119">Carbohydrate metabolism</keyword>
<feature type="domain" description="SIS" evidence="3">
    <location>
        <begin position="80"/>
        <end position="245"/>
    </location>
</feature>
<dbReference type="NCBIfam" id="TIGR00274">
    <property type="entry name" value="N-acetylmuramic acid 6-phosphate etherase"/>
    <property type="match status" value="1"/>
</dbReference>
<sequence length="835" mass="87965">MTVNLATLQTEQKNSRTTNIDTVSSLELCRKPVGPCMLDMGGGDAKSRRVVVGVINAEDRTVADAVETCLPQIAAAIDVSVAHLLAGGRIVYTGAGTSGRLGILDASEIPPTFSSPPGQFVGLIAGGDQAIRNAVEGAEDSEAQGAADLAALSPPLSKLDVLIGIASSGRTPYVLGSLKHARSVGAASIGLACVRPSAFDGQCDVLIECVTGPEVVTGSTRLKAGTATKMILNMISTGSQITVGKTYGNLMVDLKMSNEKLRDRARRVVRSAVPDNAAVNVEQDDVLDGLLARCGGDVKLSILVAALGCSPDDGRTHLQASAGSLRRALSDDRTRISPVQFSWTSAAVCTSTSGYPDTAISTTGILTSQGTTAPRIKMVVLNVLGLNCGTSVDGRLRPIFSRMTDRATNEQPGVDVAHCRISSDQSLSDVRIELLQYTEVAVDPAIRSQVLRLCRPNQAGAAATSMAEVCDLNFALGREFARAVEQSGIDLAAVDLIASHGQTLWHEPAAEHRSTLQMAEPAVIAQQTKKTVVSGFRVAEVAAGRQGAPLSGFFEACLLSEPGVTRNQARTSGGWPTGNATVLLDATKTTSTDRSCSYFAFDTGPGNVFIDAAMRILTDGRQHYDRDGELGARGEAQIDIADVDAYLASEPYFGRQPPKTTGRELFSDDVARVLVERLQARGHSPEAIIATITRITAESVARAYEDFVLPHLAAGAVIDEIYICGGGAYNPNILRHLQARFPLSRVARLDQAPTRLEASAKEAVLFALLGFLCVCGRSVPVAADAETTEPAILGVVTPGDNYRDVMAAVVTDPAFGRSSTLGRILMVEPRQAEEA</sequence>
<evidence type="ECO:0000256" key="1">
    <source>
        <dbReference type="ARBA" id="ARBA00023239"/>
    </source>
</evidence>
<name>F0XU57_GROCL</name>
<dbReference type="GO" id="GO:0009254">
    <property type="term" value="P:peptidoglycan turnover"/>
    <property type="evidence" value="ECO:0007669"/>
    <property type="project" value="InterPro"/>
</dbReference>